<keyword evidence="2" id="KW-0436">Ligase</keyword>
<dbReference type="EMBL" id="CP021983">
    <property type="protein sequence ID" value="ASC73152.1"/>
    <property type="molecule type" value="Genomic_DNA"/>
</dbReference>
<evidence type="ECO:0000256" key="1">
    <source>
        <dbReference type="ARBA" id="ARBA00006432"/>
    </source>
</evidence>
<name>A0A1Z3HSB7_9CYAN</name>
<dbReference type="PROSITE" id="PS00455">
    <property type="entry name" value="AMP_BINDING"/>
    <property type="match status" value="1"/>
</dbReference>
<protein>
    <submittedName>
        <fullName evidence="5">AMP-forming acyl-CoA synthetase</fullName>
    </submittedName>
</protein>
<keyword evidence="6" id="KW-1185">Reference proteome</keyword>
<dbReference type="InterPro" id="IPR000873">
    <property type="entry name" value="AMP-dep_synth/lig_dom"/>
</dbReference>
<dbReference type="Gene3D" id="3.30.300.30">
    <property type="match status" value="1"/>
</dbReference>
<dbReference type="GO" id="GO:0006631">
    <property type="term" value="P:fatty acid metabolic process"/>
    <property type="evidence" value="ECO:0007669"/>
    <property type="project" value="TreeGrafter"/>
</dbReference>
<dbReference type="KEGG" id="hhg:XM38_041140"/>
<sequence>MASFFAVAQLHAIALLLNPSSKPSELGHCLADSRPQLIITDAFHADLCRRVIHDLDMAIQVMVVSHLASDQGSEAEIGKPTPYLQDSNFSPTSPSDSFAGPVVYQYTSGSTGKPKRLCRTQHNLYHQAHNCVTTLGITATDRILAFVPLYHAYGLGECLLAASCAGAALIMLEPSVKAGALVEVPFVFRRAEVTQLIQHEQISIFPGVPYLYNVLATTPQDAPINFSSLRLCISAGSVLSQDIFKKFYHRFGIPIRQLYGCTEAGSVSINLGEDAMVIGEAAPEGLDRPSRAIATLESIGRPMENVDITIMDDADRPMAAGEVGEVAIKSETLAKGYCHASDAENRAFRNGYFFTGDLGKKDEAGYLYIQGRKRIFIDTGGYKVDPLEVETVLRQHHKVRDVVVVGKQHPHAGAVIKAVVVPQMDCESAELIDYCHQQMANFKVPKIIEFRDQIPRSPLGKILRKELI</sequence>
<dbReference type="SUPFAM" id="SSF56801">
    <property type="entry name" value="Acetyl-CoA synthetase-like"/>
    <property type="match status" value="1"/>
</dbReference>
<evidence type="ECO:0000256" key="2">
    <source>
        <dbReference type="ARBA" id="ARBA00022598"/>
    </source>
</evidence>
<dbReference type="GO" id="GO:0031956">
    <property type="term" value="F:medium-chain fatty acid-CoA ligase activity"/>
    <property type="evidence" value="ECO:0007669"/>
    <property type="project" value="TreeGrafter"/>
</dbReference>
<accession>A0A1Z3HSB7</accession>
<evidence type="ECO:0000259" key="3">
    <source>
        <dbReference type="Pfam" id="PF00501"/>
    </source>
</evidence>
<dbReference type="Pfam" id="PF13193">
    <property type="entry name" value="AMP-binding_C"/>
    <property type="match status" value="1"/>
</dbReference>
<dbReference type="AlphaFoldDB" id="A0A1Z3HSB7"/>
<gene>
    <name evidence="5" type="primary">fadD_3</name>
    <name evidence="5" type="ORF">XM38_041140</name>
</gene>
<reference evidence="5 6" key="1">
    <citation type="journal article" date="2016" name="Biochim. Biophys. Acta">
        <title>Characterization of red-shifted phycobilisomes isolated from the chlorophyll f-containing cyanobacterium Halomicronema hongdechloris.</title>
        <authorList>
            <person name="Li Y."/>
            <person name="Lin Y."/>
            <person name="Garvey C.J."/>
            <person name="Birch D."/>
            <person name="Corkery R.W."/>
            <person name="Loughlin P.C."/>
            <person name="Scheer H."/>
            <person name="Willows R.D."/>
            <person name="Chen M."/>
        </authorList>
    </citation>
    <scope>NUCLEOTIDE SEQUENCE [LARGE SCALE GENOMIC DNA]</scope>
    <source>
        <strain evidence="5 6">C2206</strain>
    </source>
</reference>
<evidence type="ECO:0000259" key="4">
    <source>
        <dbReference type="Pfam" id="PF13193"/>
    </source>
</evidence>
<dbReference type="PANTHER" id="PTHR43201:SF5">
    <property type="entry name" value="MEDIUM-CHAIN ACYL-COA LIGASE ACSF2, MITOCHONDRIAL"/>
    <property type="match status" value="1"/>
</dbReference>
<proteinExistence type="inferred from homology"/>
<dbReference type="Gene3D" id="3.40.50.12780">
    <property type="entry name" value="N-terminal domain of ligase-like"/>
    <property type="match status" value="1"/>
</dbReference>
<organism evidence="5 6">
    <name type="scientific">Halomicronema hongdechloris C2206</name>
    <dbReference type="NCBI Taxonomy" id="1641165"/>
    <lineage>
        <taxon>Bacteria</taxon>
        <taxon>Bacillati</taxon>
        <taxon>Cyanobacteriota</taxon>
        <taxon>Cyanophyceae</taxon>
        <taxon>Nodosilineales</taxon>
        <taxon>Nodosilineaceae</taxon>
        <taxon>Halomicronema</taxon>
    </lineage>
</organism>
<evidence type="ECO:0000313" key="6">
    <source>
        <dbReference type="Proteomes" id="UP000191901"/>
    </source>
</evidence>
<dbReference type="InterPro" id="IPR042099">
    <property type="entry name" value="ANL_N_sf"/>
</dbReference>
<dbReference type="Pfam" id="PF00501">
    <property type="entry name" value="AMP-binding"/>
    <property type="match status" value="1"/>
</dbReference>
<dbReference type="PANTHER" id="PTHR43201">
    <property type="entry name" value="ACYL-COA SYNTHETASE"/>
    <property type="match status" value="1"/>
</dbReference>
<comment type="similarity">
    <text evidence="1">Belongs to the ATP-dependent AMP-binding enzyme family.</text>
</comment>
<dbReference type="InterPro" id="IPR045851">
    <property type="entry name" value="AMP-bd_C_sf"/>
</dbReference>
<dbReference type="InterPro" id="IPR020845">
    <property type="entry name" value="AMP-binding_CS"/>
</dbReference>
<feature type="domain" description="AMP-dependent synthetase/ligase" evidence="3">
    <location>
        <begin position="2"/>
        <end position="337"/>
    </location>
</feature>
<evidence type="ECO:0000313" key="5">
    <source>
        <dbReference type="EMBL" id="ASC73152.1"/>
    </source>
</evidence>
<feature type="domain" description="AMP-binding enzyme C-terminal" evidence="4">
    <location>
        <begin position="388"/>
        <end position="461"/>
    </location>
</feature>
<dbReference type="InterPro" id="IPR025110">
    <property type="entry name" value="AMP-bd_C"/>
</dbReference>
<dbReference type="Proteomes" id="UP000191901">
    <property type="component" value="Chromosome"/>
</dbReference>